<organism evidence="3 4">
    <name type="scientific">Enterococcus ureasiticus</name>
    <dbReference type="NCBI Taxonomy" id="903984"/>
    <lineage>
        <taxon>Bacteria</taxon>
        <taxon>Bacillati</taxon>
        <taxon>Bacillota</taxon>
        <taxon>Bacilli</taxon>
        <taxon>Lactobacillales</taxon>
        <taxon>Enterococcaceae</taxon>
        <taxon>Enterococcus</taxon>
    </lineage>
</organism>
<dbReference type="PANTHER" id="PTHR43190">
    <property type="entry name" value="N-ACETYL-D-GLUCOSAMINE KINASE"/>
    <property type="match status" value="1"/>
</dbReference>
<feature type="domain" description="ATPase BadF/BadG/BcrA/BcrD type" evidence="2">
    <location>
        <begin position="5"/>
        <end position="274"/>
    </location>
</feature>
<dbReference type="SUPFAM" id="SSF53067">
    <property type="entry name" value="Actin-like ATPase domain"/>
    <property type="match status" value="2"/>
</dbReference>
<dbReference type="AlphaFoldDB" id="A0A1E5GE53"/>
<dbReference type="OrthoDB" id="9772633at2"/>
<proteinExistence type="predicted"/>
<keyword evidence="4" id="KW-1185">Reference proteome</keyword>
<sequence length="300" mass="32976">MKYMIGIDSGGTKTEAIVYDLSGKEQQRVVTGFGNMLVDYDQGLANIKAAIQMVLTDRQVADCQLLVLGLAGIDSGGLKEVLMKELAYFQVPLVLLNDGQLAHYALLQGEAGVLVIAGTGSICLGMKQNEWYRVGGWGHLFGDEGSGYYIGKLAIQQALAEYDTQSKYSLLTERLFSYFNLTTTLELVKKAYQLTKDQIAALAKEVAELAHKDPTAAAILTKAGMKLGEEVEKLITKMKLENQLVKIGLNGSVVENNELVRQAFFAYLKNCSFEPEYVQKESSSAKGAYYFYQKNGAEEK</sequence>
<dbReference type="RefSeq" id="WP_069646729.1">
    <property type="nucleotide sequence ID" value="NZ_MIJZ01000014.1"/>
</dbReference>
<dbReference type="InterPro" id="IPR043129">
    <property type="entry name" value="ATPase_NBD"/>
</dbReference>
<dbReference type="CDD" id="cd24007">
    <property type="entry name" value="ASKHA_NBD_eukNAGK-like"/>
    <property type="match status" value="1"/>
</dbReference>
<protein>
    <recommendedName>
        <fullName evidence="2">ATPase BadF/BadG/BcrA/BcrD type domain-containing protein</fullName>
    </recommendedName>
</protein>
<dbReference type="Gene3D" id="3.30.420.40">
    <property type="match status" value="2"/>
</dbReference>
<comment type="caution">
    <text evidence="3">The sequence shown here is derived from an EMBL/GenBank/DDBJ whole genome shotgun (WGS) entry which is preliminary data.</text>
</comment>
<dbReference type="STRING" id="903984.BCR21_11915"/>
<evidence type="ECO:0000259" key="2">
    <source>
        <dbReference type="Pfam" id="PF01869"/>
    </source>
</evidence>
<dbReference type="PANTHER" id="PTHR43190:SF3">
    <property type="entry name" value="N-ACETYL-D-GLUCOSAMINE KINASE"/>
    <property type="match status" value="1"/>
</dbReference>
<reference evidence="4" key="1">
    <citation type="submission" date="2016-09" db="EMBL/GenBank/DDBJ databases">
        <authorList>
            <person name="Gulvik C.A."/>
        </authorList>
    </citation>
    <scope>NUCLEOTIDE SEQUENCE [LARGE SCALE GENOMIC DNA]</scope>
    <source>
        <strain evidence="4">DSM 23328</strain>
    </source>
</reference>
<dbReference type="Pfam" id="PF01869">
    <property type="entry name" value="BcrAD_BadFG"/>
    <property type="match status" value="1"/>
</dbReference>
<dbReference type="InterPro" id="IPR002731">
    <property type="entry name" value="ATPase_BadF"/>
</dbReference>
<feature type="coiled-coil region" evidence="1">
    <location>
        <begin position="185"/>
        <end position="212"/>
    </location>
</feature>
<evidence type="ECO:0000256" key="1">
    <source>
        <dbReference type="SAM" id="Coils"/>
    </source>
</evidence>
<dbReference type="EMBL" id="MIJZ01000014">
    <property type="protein sequence ID" value="OEG10982.1"/>
    <property type="molecule type" value="Genomic_DNA"/>
</dbReference>
<dbReference type="InterPro" id="IPR052519">
    <property type="entry name" value="Euk-type_GlcNAc_Kinase"/>
</dbReference>
<keyword evidence="1" id="KW-0175">Coiled coil</keyword>
<gene>
    <name evidence="3" type="ORF">BCR21_11915</name>
</gene>
<evidence type="ECO:0000313" key="3">
    <source>
        <dbReference type="EMBL" id="OEG10982.1"/>
    </source>
</evidence>
<name>A0A1E5GE53_9ENTE</name>
<accession>A0A1E5GE53</accession>
<evidence type="ECO:0000313" key="4">
    <source>
        <dbReference type="Proteomes" id="UP000094068"/>
    </source>
</evidence>
<dbReference type="Proteomes" id="UP000094068">
    <property type="component" value="Unassembled WGS sequence"/>
</dbReference>